<evidence type="ECO:0000313" key="1">
    <source>
        <dbReference type="Ensembl" id="ENSCCRP00010098141.1"/>
    </source>
</evidence>
<keyword evidence="2" id="KW-1185">Reference proteome</keyword>
<protein>
    <submittedName>
        <fullName evidence="1">Uncharacterized protein</fullName>
    </submittedName>
</protein>
<reference evidence="1" key="1">
    <citation type="submission" date="2025-08" db="UniProtKB">
        <authorList>
            <consortium name="Ensembl"/>
        </authorList>
    </citation>
    <scope>IDENTIFICATION</scope>
</reference>
<organism evidence="1 2">
    <name type="scientific">Cyprinus carpio</name>
    <name type="common">Common carp</name>
    <dbReference type="NCBI Taxonomy" id="7962"/>
    <lineage>
        <taxon>Eukaryota</taxon>
        <taxon>Metazoa</taxon>
        <taxon>Chordata</taxon>
        <taxon>Craniata</taxon>
        <taxon>Vertebrata</taxon>
        <taxon>Euteleostomi</taxon>
        <taxon>Actinopterygii</taxon>
        <taxon>Neopterygii</taxon>
        <taxon>Teleostei</taxon>
        <taxon>Ostariophysi</taxon>
        <taxon>Cypriniformes</taxon>
        <taxon>Cyprinidae</taxon>
        <taxon>Cyprininae</taxon>
        <taxon>Cyprinus</taxon>
    </lineage>
</organism>
<sequence length="100" mass="11284">MISSVQTFKRLYKIKTKMKTAFIVLVCYALPMKGRFICGDRGKAEIIYSSPSCKRLIKQSISQKCLALEEVTRVNFFLVHSTQAQLNLSSERDVSEGFAG</sequence>
<accession>A0A8C1P4D9</accession>
<dbReference type="Ensembl" id="ENSCCRT00010108861.1">
    <property type="protein sequence ID" value="ENSCCRP00010098141.1"/>
    <property type="gene ID" value="ENSCCRG00010043003.1"/>
</dbReference>
<dbReference type="Proteomes" id="UP000694427">
    <property type="component" value="Unplaced"/>
</dbReference>
<proteinExistence type="predicted"/>
<dbReference type="AlphaFoldDB" id="A0A8C1P4D9"/>
<name>A0A8C1P4D9_CYPCA</name>
<evidence type="ECO:0000313" key="2">
    <source>
        <dbReference type="Proteomes" id="UP000694427"/>
    </source>
</evidence>
<reference evidence="1" key="2">
    <citation type="submission" date="2025-09" db="UniProtKB">
        <authorList>
            <consortium name="Ensembl"/>
        </authorList>
    </citation>
    <scope>IDENTIFICATION</scope>
</reference>